<dbReference type="PANTHER" id="PTHR12522:SF4">
    <property type="entry name" value="ZINC FINGER PROTEIN ELBOW"/>
    <property type="match status" value="1"/>
</dbReference>
<feature type="compositionally biased region" description="Low complexity" evidence="6">
    <location>
        <begin position="153"/>
        <end position="163"/>
    </location>
</feature>
<dbReference type="EMBL" id="GIIL01000175">
    <property type="protein sequence ID" value="NOV43901.1"/>
    <property type="molecule type" value="Transcribed_RNA"/>
</dbReference>
<keyword evidence="4" id="KW-0862">Zinc</keyword>
<reference evidence="8" key="1">
    <citation type="submission" date="2020-03" db="EMBL/GenBank/DDBJ databases">
        <title>Transcriptomic Profiling of the Digestive Tract of the Rat Flea, Xenopsylla cheopis, Following Blood Feeding and Infection with Yersinia pestis.</title>
        <authorList>
            <person name="Bland D.M."/>
            <person name="Martens C.A."/>
            <person name="Virtaneva K."/>
            <person name="Kanakabandi K."/>
            <person name="Long D."/>
            <person name="Rosenke R."/>
            <person name="Saturday G.A."/>
            <person name="Hoyt F.H."/>
            <person name="Bruno D.P."/>
            <person name="Ribeiro J.M.C."/>
            <person name="Hinnebusch J."/>
        </authorList>
    </citation>
    <scope>NUCLEOTIDE SEQUENCE</scope>
</reference>
<accession>A0A6M2DFK9</accession>
<dbReference type="InterPro" id="IPR051520">
    <property type="entry name" value="Elbow/Noc_ZnFinger"/>
</dbReference>
<evidence type="ECO:0000259" key="7">
    <source>
        <dbReference type="PROSITE" id="PS50157"/>
    </source>
</evidence>
<dbReference type="PROSITE" id="PS50157">
    <property type="entry name" value="ZINC_FINGER_C2H2_2"/>
    <property type="match status" value="1"/>
</dbReference>
<keyword evidence="3 5" id="KW-0863">Zinc-finger</keyword>
<dbReference type="GO" id="GO:0005634">
    <property type="term" value="C:nucleus"/>
    <property type="evidence" value="ECO:0007669"/>
    <property type="project" value="TreeGrafter"/>
</dbReference>
<proteinExistence type="inferred from homology"/>
<feature type="domain" description="C2H2-type" evidence="7">
    <location>
        <begin position="285"/>
        <end position="321"/>
    </location>
</feature>
<evidence type="ECO:0000256" key="5">
    <source>
        <dbReference type="PROSITE-ProRule" id="PRU00042"/>
    </source>
</evidence>
<dbReference type="PANTHER" id="PTHR12522">
    <property type="entry name" value="ZINC-FINGER PROTEIN NOLZ1-RELATED"/>
    <property type="match status" value="1"/>
</dbReference>
<dbReference type="GO" id="GO:0008270">
    <property type="term" value="F:zinc ion binding"/>
    <property type="evidence" value="ECO:0007669"/>
    <property type="project" value="UniProtKB-KW"/>
</dbReference>
<evidence type="ECO:0000256" key="1">
    <source>
        <dbReference type="ARBA" id="ARBA00010144"/>
    </source>
</evidence>
<organism evidence="8">
    <name type="scientific">Xenopsylla cheopis</name>
    <name type="common">Oriental rat flea</name>
    <name type="synonym">Pulex cheopis</name>
    <dbReference type="NCBI Taxonomy" id="163159"/>
    <lineage>
        <taxon>Eukaryota</taxon>
        <taxon>Metazoa</taxon>
        <taxon>Ecdysozoa</taxon>
        <taxon>Arthropoda</taxon>
        <taxon>Hexapoda</taxon>
        <taxon>Insecta</taxon>
        <taxon>Pterygota</taxon>
        <taxon>Neoptera</taxon>
        <taxon>Endopterygota</taxon>
        <taxon>Siphonaptera</taxon>
        <taxon>Pulicidae</taxon>
        <taxon>Xenopsyllinae</taxon>
        <taxon>Xenopsylla</taxon>
    </lineage>
</organism>
<dbReference type="Gene3D" id="3.30.160.60">
    <property type="entry name" value="Classic Zinc Finger"/>
    <property type="match status" value="1"/>
</dbReference>
<dbReference type="AlphaFoldDB" id="A0A6M2DFK9"/>
<comment type="similarity">
    <text evidence="1">Belongs to the Elbow/Noc family.</text>
</comment>
<evidence type="ECO:0000256" key="6">
    <source>
        <dbReference type="SAM" id="MobiDB-lite"/>
    </source>
</evidence>
<feature type="compositionally biased region" description="Low complexity" evidence="6">
    <location>
        <begin position="56"/>
        <end position="86"/>
    </location>
</feature>
<evidence type="ECO:0000256" key="4">
    <source>
        <dbReference type="ARBA" id="ARBA00022833"/>
    </source>
</evidence>
<feature type="region of interest" description="Disordered" evidence="6">
    <location>
        <begin position="52"/>
        <end position="181"/>
    </location>
</feature>
<evidence type="ECO:0000256" key="2">
    <source>
        <dbReference type="ARBA" id="ARBA00022723"/>
    </source>
</evidence>
<dbReference type="GO" id="GO:0045892">
    <property type="term" value="P:negative regulation of DNA-templated transcription"/>
    <property type="evidence" value="ECO:0007669"/>
    <property type="project" value="TreeGrafter"/>
</dbReference>
<feature type="compositionally biased region" description="Polar residues" evidence="6">
    <location>
        <begin position="124"/>
        <end position="140"/>
    </location>
</feature>
<evidence type="ECO:0000313" key="8">
    <source>
        <dbReference type="EMBL" id="NOV43901.1"/>
    </source>
</evidence>
<keyword evidence="2" id="KW-0479">Metal-binding</keyword>
<sequence length="422" mass="44794">MLTSSNQYLRPEYLTPLPTTLDAKKSPLALLAQTCSAIGADTPNPKLLASIEKSTKSSTASKTPTSSNHSTTPTNINESNNNTITSKPSHSPVNASIRSSPLNSTTTSISPKMPSSFKPYENTPVKSPNLVQNTTESNLRARTPKRTHTPLRSTSSNSSSANSPLPDRTSPIQSSPKTPILPPASSYMLGLPPPLGLDHLKAAYLNYARGLKPETFNPACRDPYCTGTCVNPLYGAAAAAKTCPAGCLQCDHAKGPFVPNTHQQQAMAFAHAQLYALAAAANQPYVCNWISAGDASTYCGKRFSNSEELLQHLRAHTGGSSADLLGPNAAHHLLARSGYPTPPLSPLTLGSGRYHPYSKPMLPHSLPPPMVPPHLLPPPVGGLPPYFSPYGSFVPPLPNLAALTQHTTSNSRQSSNQNGLHH</sequence>
<name>A0A6M2DFK9_XENCH</name>
<dbReference type="InterPro" id="IPR013087">
    <property type="entry name" value="Znf_C2H2_type"/>
</dbReference>
<protein>
    <submittedName>
        <fullName evidence="8">Protein photinus pyralis</fullName>
    </submittedName>
</protein>
<evidence type="ECO:0000256" key="3">
    <source>
        <dbReference type="ARBA" id="ARBA00022771"/>
    </source>
</evidence>
<feature type="compositionally biased region" description="Polar residues" evidence="6">
    <location>
        <begin position="87"/>
        <end position="110"/>
    </location>
</feature>